<accession>Q93EB0</accession>
<keyword evidence="4 6" id="KW-0472">Membrane</keyword>
<dbReference type="AlphaFoldDB" id="Q93EB0"/>
<name>Q93EB0_RHILT</name>
<feature type="transmembrane region" description="Helical" evidence="6">
    <location>
        <begin position="110"/>
        <end position="133"/>
    </location>
</feature>
<dbReference type="GO" id="GO:0016020">
    <property type="term" value="C:membrane"/>
    <property type="evidence" value="ECO:0007669"/>
    <property type="project" value="UniProtKB-SubCell"/>
</dbReference>
<comment type="subcellular location">
    <subcellularLocation>
        <location evidence="1">Membrane</location>
        <topology evidence="1">Multi-pass membrane protein</topology>
    </subcellularLocation>
</comment>
<reference evidence="7" key="1">
    <citation type="journal article" date="2003" name="Mol. Plant Microbe Interact.">
        <title>Infection-blocking genes of a symbiotic Rhizobium leguminosarum strain that are involved in temperature-dependent protein secretion.</title>
        <authorList>
            <person name="Bladergroen M.R."/>
            <person name="Badelt K."/>
            <person name="Spaink H.P."/>
        </authorList>
    </citation>
    <scope>NUCLEOTIDE SEQUENCE</scope>
</reference>
<evidence type="ECO:0008006" key="8">
    <source>
        <dbReference type="Google" id="ProtNLM"/>
    </source>
</evidence>
<evidence type="ECO:0000313" key="7">
    <source>
        <dbReference type="EMBL" id="AAL17795.1"/>
    </source>
</evidence>
<protein>
    <recommendedName>
        <fullName evidence="8">DoxX family protein</fullName>
    </recommendedName>
</protein>
<evidence type="ECO:0000256" key="4">
    <source>
        <dbReference type="ARBA" id="ARBA00023136"/>
    </source>
</evidence>
<evidence type="ECO:0000256" key="1">
    <source>
        <dbReference type="ARBA" id="ARBA00004141"/>
    </source>
</evidence>
<feature type="region of interest" description="Disordered" evidence="5">
    <location>
        <begin position="1"/>
        <end position="21"/>
    </location>
</feature>
<feature type="transmembrane region" description="Helical" evidence="6">
    <location>
        <begin position="219"/>
        <end position="238"/>
    </location>
</feature>
<keyword evidence="2 6" id="KW-0812">Transmembrane</keyword>
<sequence>MSTVTTTLAPGHRSCRSPISRASSAPLAAPAGRCDFSTSSMRQHQIAAPWKTIANFARESQFLMQLLALIFAANIAPSDGTNAARMDEAANIAGADMTDHTFSANGWRRLIAGIVAAPASRTLALLALCAAYIQGPITKIFDLNGAIAEMNHFGLHPAAFFAVAVIVFELAASAMVVSGILRWAGALALAAFTLFATLIALRFWELPAGMDRMMATNAFFEHLGLAGAFIIVAAIDLTKGAGK</sequence>
<feature type="transmembrane region" description="Helical" evidence="6">
    <location>
        <begin position="183"/>
        <end position="204"/>
    </location>
</feature>
<dbReference type="EMBL" id="AF361470">
    <property type="protein sequence ID" value="AAL17795.1"/>
    <property type="molecule type" value="Genomic_DNA"/>
</dbReference>
<evidence type="ECO:0000256" key="3">
    <source>
        <dbReference type="ARBA" id="ARBA00022989"/>
    </source>
</evidence>
<dbReference type="Pfam" id="PF07681">
    <property type="entry name" value="DoxX"/>
    <property type="match status" value="1"/>
</dbReference>
<evidence type="ECO:0000256" key="2">
    <source>
        <dbReference type="ARBA" id="ARBA00022692"/>
    </source>
</evidence>
<evidence type="ECO:0000256" key="6">
    <source>
        <dbReference type="SAM" id="Phobius"/>
    </source>
</evidence>
<organism evidence="7">
    <name type="scientific">Rhizobium leguminosarum bv. trifolii</name>
    <dbReference type="NCBI Taxonomy" id="386"/>
    <lineage>
        <taxon>Bacteria</taxon>
        <taxon>Pseudomonadati</taxon>
        <taxon>Pseudomonadota</taxon>
        <taxon>Alphaproteobacteria</taxon>
        <taxon>Hyphomicrobiales</taxon>
        <taxon>Rhizobiaceae</taxon>
        <taxon>Rhizobium/Agrobacterium group</taxon>
        <taxon>Rhizobium</taxon>
    </lineage>
</organism>
<dbReference type="InterPro" id="IPR032808">
    <property type="entry name" value="DoxX"/>
</dbReference>
<evidence type="ECO:0000256" key="5">
    <source>
        <dbReference type="SAM" id="MobiDB-lite"/>
    </source>
</evidence>
<keyword evidence="3 6" id="KW-1133">Transmembrane helix</keyword>
<proteinExistence type="predicted"/>
<feature type="transmembrane region" description="Helical" evidence="6">
    <location>
        <begin position="153"/>
        <end position="171"/>
    </location>
</feature>